<evidence type="ECO:0000256" key="2">
    <source>
        <dbReference type="ARBA" id="ARBA00022692"/>
    </source>
</evidence>
<dbReference type="OrthoDB" id="3231000at2759"/>
<dbReference type="Proteomes" id="UP000775872">
    <property type="component" value="Unassembled WGS sequence"/>
</dbReference>
<dbReference type="SUPFAM" id="SSF144083">
    <property type="entry name" value="Magnesium transport protein CorA, transmembrane region"/>
    <property type="match status" value="1"/>
</dbReference>
<dbReference type="AlphaFoldDB" id="A0A9N9ZQ97"/>
<evidence type="ECO:0000256" key="3">
    <source>
        <dbReference type="ARBA" id="ARBA00022989"/>
    </source>
</evidence>
<evidence type="ECO:0000256" key="4">
    <source>
        <dbReference type="ARBA" id="ARBA00023136"/>
    </source>
</evidence>
<evidence type="ECO:0000256" key="1">
    <source>
        <dbReference type="ARBA" id="ARBA00004141"/>
    </source>
</evidence>
<gene>
    <name evidence="6" type="ORF">CSOL1703_00011465</name>
</gene>
<dbReference type="EMBL" id="CABFOC020000097">
    <property type="protein sequence ID" value="CAH0059428.1"/>
    <property type="molecule type" value="Genomic_DNA"/>
</dbReference>
<feature type="transmembrane region" description="Helical" evidence="5">
    <location>
        <begin position="576"/>
        <end position="597"/>
    </location>
</feature>
<dbReference type="InterPro" id="IPR045863">
    <property type="entry name" value="CorA_TM1_TM2"/>
</dbReference>
<evidence type="ECO:0000313" key="7">
    <source>
        <dbReference type="Proteomes" id="UP000775872"/>
    </source>
</evidence>
<comment type="subcellular location">
    <subcellularLocation>
        <location evidence="1">Membrane</location>
        <topology evidence="1">Multi-pass membrane protein</topology>
    </subcellularLocation>
</comment>
<keyword evidence="2 5" id="KW-0812">Transmembrane</keyword>
<reference evidence="6" key="1">
    <citation type="submission" date="2021-10" db="EMBL/GenBank/DDBJ databases">
        <authorList>
            <person name="Piombo E."/>
        </authorList>
    </citation>
    <scope>NUCLEOTIDE SEQUENCE</scope>
</reference>
<comment type="caution">
    <text evidence="6">The sequence shown here is derived from an EMBL/GenBank/DDBJ whole genome shotgun (WGS) entry which is preliminary data.</text>
</comment>
<keyword evidence="4 5" id="KW-0472">Membrane</keyword>
<dbReference type="GO" id="GO:0046873">
    <property type="term" value="F:metal ion transmembrane transporter activity"/>
    <property type="evidence" value="ECO:0007669"/>
    <property type="project" value="InterPro"/>
</dbReference>
<feature type="transmembrane region" description="Helical" evidence="5">
    <location>
        <begin position="634"/>
        <end position="653"/>
    </location>
</feature>
<feature type="transmembrane region" description="Helical" evidence="5">
    <location>
        <begin position="609"/>
        <end position="628"/>
    </location>
</feature>
<name>A0A9N9ZQ97_9HYPO</name>
<accession>A0A9N9ZQ97</accession>
<evidence type="ECO:0000313" key="6">
    <source>
        <dbReference type="EMBL" id="CAH0059428.1"/>
    </source>
</evidence>
<evidence type="ECO:0000256" key="5">
    <source>
        <dbReference type="SAM" id="Phobius"/>
    </source>
</evidence>
<dbReference type="GO" id="GO:0016020">
    <property type="term" value="C:membrane"/>
    <property type="evidence" value="ECO:0007669"/>
    <property type="project" value="UniProtKB-SubCell"/>
</dbReference>
<proteinExistence type="predicted"/>
<dbReference type="InterPro" id="IPR002523">
    <property type="entry name" value="MgTranspt_CorA/ZnTranspt_ZntB"/>
</dbReference>
<feature type="transmembrane region" description="Helical" evidence="5">
    <location>
        <begin position="665"/>
        <end position="683"/>
    </location>
</feature>
<dbReference type="Gene3D" id="1.20.58.340">
    <property type="entry name" value="Magnesium transport protein CorA, transmembrane region"/>
    <property type="match status" value="1"/>
</dbReference>
<feature type="transmembrane region" description="Helical" evidence="5">
    <location>
        <begin position="689"/>
        <end position="708"/>
    </location>
</feature>
<keyword evidence="3 5" id="KW-1133">Transmembrane helix</keyword>
<dbReference type="Pfam" id="PF01544">
    <property type="entry name" value="CorA"/>
    <property type="match status" value="1"/>
</dbReference>
<keyword evidence="7" id="KW-1185">Reference proteome</keyword>
<protein>
    <submittedName>
        <fullName evidence="6">Uncharacterized protein</fullName>
    </submittedName>
</protein>
<sequence length="735" mass="83309">MATPSVPEQPLLVRLRSIWDRAKSLPLITRILTFVSGSDTAHDQVQETLREMINRTRETDGARKNLKRLLSEYSLFKDRRLLETESVGAEISALNRLATHWILTPKGPPTARTVFWSLVLIAISEDERRHMFSGWAGQLIDRLRETIPNTLQLLYSIKLPRSTSIILPVTHSVLSEQPDPRDLGSLISFSLKTKASLQGRLNEIHLQPMWTIQCLISHYWNTETPEFLGHIADFDVHSFSHPPPLKPYSLRPTGNAASRLQDEIYWGVNPESAGNMDRTCAENKVFLYWQRDVTPYTSDITVYVWEPHKSLPVPEFAKVEYFPATSDNGQPRLLIRFRSCHSTVLFSSLREKNNETCHDEDWDPEREVLINILCVFSTIKEDTTRFVFACHKQLHLVHIMIRQSPSSSKMSFLNHLEDCINASHSGIVHAQEVLQALSEWSQTVQSQLSIPVKDESKVLTLISALKKDFEYFKTQLEQIKERVKEDKELLRSRSQSVQELRLFRLTVLAGVFLPLSFTTSIFGMNIQSDVLEGLPGLSEWTKSSLQAVSLESRTTTEILASVTITSQPLSFTWKTFGITAACLLLTLPLSLAIGAILRGLVGGVTVSAEYWRALILMIGPFFIYLTVFGNQLSFAAWVLSNTIFVLLQVGMFIRACKRQKRRKIWAALIVVSAMSYAVSPPIGGVGIMYIPWALILLTLLVFGLSAILRQRRLMGRQPISEEVESGVYGLELRYL</sequence>
<organism evidence="6 7">
    <name type="scientific">Clonostachys solani</name>
    <dbReference type="NCBI Taxonomy" id="160281"/>
    <lineage>
        <taxon>Eukaryota</taxon>
        <taxon>Fungi</taxon>
        <taxon>Dikarya</taxon>
        <taxon>Ascomycota</taxon>
        <taxon>Pezizomycotina</taxon>
        <taxon>Sordariomycetes</taxon>
        <taxon>Hypocreomycetidae</taxon>
        <taxon>Hypocreales</taxon>
        <taxon>Bionectriaceae</taxon>
        <taxon>Clonostachys</taxon>
    </lineage>
</organism>